<dbReference type="SUPFAM" id="SSF54506">
    <property type="entry name" value="Diaminopimelate epimerase-like"/>
    <property type="match status" value="1"/>
</dbReference>
<comment type="similarity">
    <text evidence="1">Belongs to the PhzF family.</text>
</comment>
<dbReference type="NCBIfam" id="TIGR00654">
    <property type="entry name" value="PhzF_family"/>
    <property type="match status" value="1"/>
</dbReference>
<evidence type="ECO:0000313" key="2">
    <source>
        <dbReference type="EMBL" id="MFC4161010.1"/>
    </source>
</evidence>
<dbReference type="PANTHER" id="PTHR13774">
    <property type="entry name" value="PHENAZINE BIOSYNTHESIS PROTEIN"/>
    <property type="match status" value="1"/>
</dbReference>
<dbReference type="EMBL" id="JBHSBU010000001">
    <property type="protein sequence ID" value="MFC4161010.1"/>
    <property type="molecule type" value="Genomic_DNA"/>
</dbReference>
<sequence>MTVLRYRLLNVFAEPGTPAYPLCGNALAVVEDASALDTHRMQAIARQFNLSETVFLLPSSKAAARLRIFSPDYELDFAGHPTLGSAEVVRALHGCGDRFELELNIGPLALCATDSTWTLEAAAPRWRPLDAERSTIAAALDLPPEAIEAPALRVSCGTEQALVPLSSPEQVLACRPSVAGLQQVFADDPVPATVYVFARTEQGFESRFFWLQNGAVAEDPGTGSACANLGGWWLATGQPLPLRARIEQGRSSGRLNVLGLEVDRERRIFVSGTVVELGSGELRL</sequence>
<dbReference type="Gene3D" id="3.10.310.10">
    <property type="entry name" value="Diaminopimelate Epimerase, Chain A, domain 1"/>
    <property type="match status" value="2"/>
</dbReference>
<dbReference type="Proteomes" id="UP001595791">
    <property type="component" value="Unassembled WGS sequence"/>
</dbReference>
<comment type="caution">
    <text evidence="2">The sequence shown here is derived from an EMBL/GenBank/DDBJ whole genome shotgun (WGS) entry which is preliminary data.</text>
</comment>
<proteinExistence type="inferred from homology"/>
<evidence type="ECO:0000313" key="3">
    <source>
        <dbReference type="Proteomes" id="UP001595791"/>
    </source>
</evidence>
<name>A0ABV8MUF9_9NEIS</name>
<evidence type="ECO:0000256" key="1">
    <source>
        <dbReference type="ARBA" id="ARBA00008270"/>
    </source>
</evidence>
<dbReference type="PIRSF" id="PIRSF016184">
    <property type="entry name" value="PhzC_PhzF"/>
    <property type="match status" value="1"/>
</dbReference>
<organism evidence="2 3">
    <name type="scientific">Chitinimonas lacunae</name>
    <dbReference type="NCBI Taxonomy" id="1963018"/>
    <lineage>
        <taxon>Bacteria</taxon>
        <taxon>Pseudomonadati</taxon>
        <taxon>Pseudomonadota</taxon>
        <taxon>Betaproteobacteria</taxon>
        <taxon>Neisseriales</taxon>
        <taxon>Chitinibacteraceae</taxon>
        <taxon>Chitinimonas</taxon>
    </lineage>
</organism>
<dbReference type="InterPro" id="IPR003719">
    <property type="entry name" value="Phenazine_PhzF-like"/>
</dbReference>
<keyword evidence="3" id="KW-1185">Reference proteome</keyword>
<accession>A0ABV8MUF9</accession>
<protein>
    <submittedName>
        <fullName evidence="2">PhzF family phenazine biosynthesis protein</fullName>
    </submittedName>
</protein>
<dbReference type="Pfam" id="PF02567">
    <property type="entry name" value="PhzC-PhzF"/>
    <property type="match status" value="1"/>
</dbReference>
<reference evidence="3" key="1">
    <citation type="journal article" date="2019" name="Int. J. Syst. Evol. Microbiol.">
        <title>The Global Catalogue of Microorganisms (GCM) 10K type strain sequencing project: providing services to taxonomists for standard genome sequencing and annotation.</title>
        <authorList>
            <consortium name="The Broad Institute Genomics Platform"/>
            <consortium name="The Broad Institute Genome Sequencing Center for Infectious Disease"/>
            <person name="Wu L."/>
            <person name="Ma J."/>
        </authorList>
    </citation>
    <scope>NUCLEOTIDE SEQUENCE [LARGE SCALE GENOMIC DNA]</scope>
    <source>
        <strain evidence="3">LMG 29894</strain>
    </source>
</reference>
<dbReference type="RefSeq" id="WP_378166462.1">
    <property type="nucleotide sequence ID" value="NZ_JBHSBU010000001.1"/>
</dbReference>
<dbReference type="PANTHER" id="PTHR13774:SF32">
    <property type="entry name" value="ANTISENSE-ENHANCING SEQUENCE 1"/>
    <property type="match status" value="1"/>
</dbReference>
<gene>
    <name evidence="2" type="ORF">ACFOW7_16870</name>
</gene>